<keyword evidence="2" id="KW-0732">Signal</keyword>
<protein>
    <recommendedName>
        <fullName evidence="3">Chitin-binding type-2 domain-containing protein</fullName>
    </recommendedName>
</protein>
<feature type="domain" description="Chitin-binding type-2" evidence="3">
    <location>
        <begin position="112"/>
        <end position="176"/>
    </location>
</feature>
<evidence type="ECO:0000256" key="2">
    <source>
        <dbReference type="SAM" id="SignalP"/>
    </source>
</evidence>
<reference evidence="4" key="1">
    <citation type="submission" date="2021-12" db="EMBL/GenBank/DDBJ databases">
        <authorList>
            <person name="King R."/>
        </authorList>
    </citation>
    <scope>NUCLEOTIDE SEQUENCE</scope>
</reference>
<name>A0ABN8AVV4_CHISP</name>
<evidence type="ECO:0000256" key="1">
    <source>
        <dbReference type="SAM" id="MobiDB-lite"/>
    </source>
</evidence>
<feature type="region of interest" description="Disordered" evidence="1">
    <location>
        <begin position="238"/>
        <end position="262"/>
    </location>
</feature>
<organism evidence="4 5">
    <name type="scientific">Chilo suppressalis</name>
    <name type="common">Asiatic rice borer moth</name>
    <dbReference type="NCBI Taxonomy" id="168631"/>
    <lineage>
        <taxon>Eukaryota</taxon>
        <taxon>Metazoa</taxon>
        <taxon>Ecdysozoa</taxon>
        <taxon>Arthropoda</taxon>
        <taxon>Hexapoda</taxon>
        <taxon>Insecta</taxon>
        <taxon>Pterygota</taxon>
        <taxon>Neoptera</taxon>
        <taxon>Endopterygota</taxon>
        <taxon>Lepidoptera</taxon>
        <taxon>Glossata</taxon>
        <taxon>Ditrysia</taxon>
        <taxon>Pyraloidea</taxon>
        <taxon>Crambidae</taxon>
        <taxon>Crambinae</taxon>
        <taxon>Chilo</taxon>
    </lineage>
</organism>
<feature type="signal peptide" evidence="2">
    <location>
        <begin position="1"/>
        <end position="20"/>
    </location>
</feature>
<evidence type="ECO:0000259" key="3">
    <source>
        <dbReference type="PROSITE" id="PS50940"/>
    </source>
</evidence>
<gene>
    <name evidence="4" type="ORF">CHILSU_LOCUS1184</name>
</gene>
<dbReference type="EMBL" id="OU963903">
    <property type="protein sequence ID" value="CAH0398075.1"/>
    <property type="molecule type" value="Genomic_DNA"/>
</dbReference>
<dbReference type="SUPFAM" id="SSF57625">
    <property type="entry name" value="Invertebrate chitin-binding proteins"/>
    <property type="match status" value="1"/>
</dbReference>
<keyword evidence="5" id="KW-1185">Reference proteome</keyword>
<evidence type="ECO:0000313" key="5">
    <source>
        <dbReference type="Proteomes" id="UP001153292"/>
    </source>
</evidence>
<dbReference type="Proteomes" id="UP001153292">
    <property type="component" value="Chromosome 10"/>
</dbReference>
<dbReference type="InterPro" id="IPR036508">
    <property type="entry name" value="Chitin-bd_dom_sf"/>
</dbReference>
<dbReference type="InterPro" id="IPR002557">
    <property type="entry name" value="Chitin-bd_dom"/>
</dbReference>
<sequence>MWLKIVLICVFGCTSTLTSSFDLGGVISGNRMAAVPLGMSLGSGELDVEGICTEPGFACQNCTHTVTCVALPVGYLKVPLEECTSGQTCNAHLGQCTDEHVPECQDVTQKYEHICEQVGIFPDAHDCRKFHLCSPPEGLPMGRAADHRTALCPKHYGYNPLTAQCSIRLTKGQCKTKPVPGCTQVGQNGVLPSSPNHYYVCLLRRGILIPQVFLCPHGWKFHEGFCRSTDIITEKTNEVTDPTTEKDTETTTNTKIEESTTERTTSRIESFFSTDKATTFAPDAFLADKFDLTNYESTDDMTPKINSNYDYDNSFENFWN</sequence>
<dbReference type="PROSITE" id="PS50940">
    <property type="entry name" value="CHIT_BIND_II"/>
    <property type="match status" value="1"/>
</dbReference>
<feature type="chain" id="PRO_5046846107" description="Chitin-binding type-2 domain-containing protein" evidence="2">
    <location>
        <begin position="21"/>
        <end position="320"/>
    </location>
</feature>
<evidence type="ECO:0000313" key="4">
    <source>
        <dbReference type="EMBL" id="CAH0398075.1"/>
    </source>
</evidence>
<proteinExistence type="predicted"/>
<accession>A0ABN8AVV4</accession>